<dbReference type="Proteomes" id="UP001147746">
    <property type="component" value="Unassembled WGS sequence"/>
</dbReference>
<evidence type="ECO:0000313" key="2">
    <source>
        <dbReference type="Proteomes" id="UP001147746"/>
    </source>
</evidence>
<sequence>MVRGTLSAHHAHRVRRDHATLECPLTPGRLDRPAGHVLHLGLSHPLVRMALSLLLLRLAPGDLGDPLSRAVLALPEYQVGPVLHPGLFLQYHQRDPGFLDRLELPLAPKDLYHLEAQRLRPCQASRFPLEVPAHIACSTYTTRL</sequence>
<keyword evidence="2" id="KW-1185">Reference proteome</keyword>
<reference evidence="1" key="1">
    <citation type="submission" date="2022-12" db="EMBL/GenBank/DDBJ databases">
        <authorList>
            <person name="Petersen C."/>
        </authorList>
    </citation>
    <scope>NUCLEOTIDE SEQUENCE</scope>
    <source>
        <strain evidence="1">IBT 21472</strain>
    </source>
</reference>
<comment type="caution">
    <text evidence="1">The sequence shown here is derived from an EMBL/GenBank/DDBJ whole genome shotgun (WGS) entry which is preliminary data.</text>
</comment>
<evidence type="ECO:0000313" key="1">
    <source>
        <dbReference type="EMBL" id="KAJ5330312.1"/>
    </source>
</evidence>
<dbReference type="AlphaFoldDB" id="A0A9W9KYG1"/>
<protein>
    <submittedName>
        <fullName evidence="1">Uncharacterized protein</fullName>
    </submittedName>
</protein>
<name>A0A9W9KYG1_9EURO</name>
<dbReference type="EMBL" id="JAPZBO010000001">
    <property type="protein sequence ID" value="KAJ5330312.1"/>
    <property type="molecule type" value="Genomic_DNA"/>
</dbReference>
<reference evidence="1" key="2">
    <citation type="journal article" date="2023" name="IMA Fungus">
        <title>Comparative genomic study of the Penicillium genus elucidates a diverse pangenome and 15 lateral gene transfer events.</title>
        <authorList>
            <person name="Petersen C."/>
            <person name="Sorensen T."/>
            <person name="Nielsen M.R."/>
            <person name="Sondergaard T.E."/>
            <person name="Sorensen J.L."/>
            <person name="Fitzpatrick D.A."/>
            <person name="Frisvad J.C."/>
            <person name="Nielsen K.L."/>
        </authorList>
    </citation>
    <scope>NUCLEOTIDE SEQUENCE</scope>
    <source>
        <strain evidence="1">IBT 21472</strain>
    </source>
</reference>
<proteinExistence type="predicted"/>
<gene>
    <name evidence="1" type="ORF">N7476_000095</name>
</gene>
<accession>A0A9W9KYG1</accession>
<organism evidence="1 2">
    <name type="scientific">Penicillium atrosanguineum</name>
    <dbReference type="NCBI Taxonomy" id="1132637"/>
    <lineage>
        <taxon>Eukaryota</taxon>
        <taxon>Fungi</taxon>
        <taxon>Dikarya</taxon>
        <taxon>Ascomycota</taxon>
        <taxon>Pezizomycotina</taxon>
        <taxon>Eurotiomycetes</taxon>
        <taxon>Eurotiomycetidae</taxon>
        <taxon>Eurotiales</taxon>
        <taxon>Aspergillaceae</taxon>
        <taxon>Penicillium</taxon>
    </lineage>
</organism>